<name>A0A2P5EUF5_TREOI</name>
<reference evidence="3" key="1">
    <citation type="submission" date="2016-06" db="EMBL/GenBank/DDBJ databases">
        <title>Parallel loss of symbiosis genes in relatives of nitrogen-fixing non-legume Parasponia.</title>
        <authorList>
            <person name="Van Velzen R."/>
            <person name="Holmer R."/>
            <person name="Bu F."/>
            <person name="Rutten L."/>
            <person name="Van Zeijl A."/>
            <person name="Liu W."/>
            <person name="Santuari L."/>
            <person name="Cao Q."/>
            <person name="Sharma T."/>
            <person name="Shen D."/>
            <person name="Roswanjaya Y."/>
            <person name="Wardhani T."/>
            <person name="Kalhor M.S."/>
            <person name="Jansen J."/>
            <person name="Van den Hoogen J."/>
            <person name="Gungor B."/>
            <person name="Hartog M."/>
            <person name="Hontelez J."/>
            <person name="Verver J."/>
            <person name="Yang W.-C."/>
            <person name="Schijlen E."/>
            <person name="Repin R."/>
            <person name="Schilthuizen M."/>
            <person name="Schranz E."/>
            <person name="Heidstra R."/>
            <person name="Miyata K."/>
            <person name="Fedorova E."/>
            <person name="Kohlen W."/>
            <person name="Bisseling T."/>
            <person name="Smit S."/>
            <person name="Geurts R."/>
        </authorList>
    </citation>
    <scope>NUCLEOTIDE SEQUENCE [LARGE SCALE GENOMIC DNA]</scope>
    <source>
        <strain evidence="3">cv. RG33-2</strain>
    </source>
</reference>
<dbReference type="InParanoid" id="A0A2P5EUF5"/>
<keyword evidence="3" id="KW-1185">Reference proteome</keyword>
<dbReference type="AlphaFoldDB" id="A0A2P5EUF5"/>
<evidence type="ECO:0000313" key="3">
    <source>
        <dbReference type="Proteomes" id="UP000237000"/>
    </source>
</evidence>
<dbReference type="EMBL" id="JXTC01000097">
    <property type="protein sequence ID" value="PON89178.1"/>
    <property type="molecule type" value="Genomic_DNA"/>
</dbReference>
<evidence type="ECO:0000313" key="2">
    <source>
        <dbReference type="EMBL" id="PON89178.1"/>
    </source>
</evidence>
<protein>
    <submittedName>
        <fullName evidence="2">Uncharacterized protein</fullName>
    </submittedName>
</protein>
<comment type="caution">
    <text evidence="2">The sequence shown here is derived from an EMBL/GenBank/DDBJ whole genome shotgun (WGS) entry which is preliminary data.</text>
</comment>
<accession>A0A2P5EUF5</accession>
<organism evidence="2 3">
    <name type="scientific">Trema orientale</name>
    <name type="common">Charcoal tree</name>
    <name type="synonym">Celtis orientalis</name>
    <dbReference type="NCBI Taxonomy" id="63057"/>
    <lineage>
        <taxon>Eukaryota</taxon>
        <taxon>Viridiplantae</taxon>
        <taxon>Streptophyta</taxon>
        <taxon>Embryophyta</taxon>
        <taxon>Tracheophyta</taxon>
        <taxon>Spermatophyta</taxon>
        <taxon>Magnoliopsida</taxon>
        <taxon>eudicotyledons</taxon>
        <taxon>Gunneridae</taxon>
        <taxon>Pentapetalae</taxon>
        <taxon>rosids</taxon>
        <taxon>fabids</taxon>
        <taxon>Rosales</taxon>
        <taxon>Cannabaceae</taxon>
        <taxon>Trema</taxon>
    </lineage>
</organism>
<gene>
    <name evidence="2" type="ORF">TorRG33x02_150410</name>
</gene>
<dbReference type="Proteomes" id="UP000237000">
    <property type="component" value="Unassembled WGS sequence"/>
</dbReference>
<dbReference type="OrthoDB" id="10453645at2759"/>
<sequence>MFSTDLLNRRVLPTTKGGRQKSLRPTLSGVQVELSRPIGFVSRRWSKRSRNYTYSILDTE</sequence>
<evidence type="ECO:0000256" key="1">
    <source>
        <dbReference type="SAM" id="MobiDB-lite"/>
    </source>
</evidence>
<proteinExistence type="predicted"/>
<feature type="region of interest" description="Disordered" evidence="1">
    <location>
        <begin position="1"/>
        <end position="24"/>
    </location>
</feature>